<feature type="region of interest" description="Disordered" evidence="10">
    <location>
        <begin position="426"/>
        <end position="473"/>
    </location>
</feature>
<dbReference type="PANTHER" id="PTHR13832:SF565">
    <property type="entry name" value="AT28366P-RELATED"/>
    <property type="match status" value="1"/>
</dbReference>
<dbReference type="GO" id="GO:0004722">
    <property type="term" value="F:protein serine/threonine phosphatase activity"/>
    <property type="evidence" value="ECO:0007669"/>
    <property type="project" value="UniProtKB-EC"/>
</dbReference>
<reference evidence="12" key="1">
    <citation type="submission" date="2013-05" db="EMBL/GenBank/DDBJ databases">
        <authorList>
            <person name="Yim A.K.Y."/>
            <person name="Chan T.F."/>
            <person name="Ji K.M."/>
            <person name="Liu X.Y."/>
            <person name="Zhou J.W."/>
            <person name="Li R.Q."/>
            <person name="Yang K.Y."/>
            <person name="Li J."/>
            <person name="Li M."/>
            <person name="Law P.T.W."/>
            <person name="Wu Y.L."/>
            <person name="Cai Z.L."/>
            <person name="Qin H."/>
            <person name="Bao Y."/>
            <person name="Leung R.K.K."/>
            <person name="Ng P.K.S."/>
            <person name="Zou J."/>
            <person name="Zhong X.J."/>
            <person name="Ran P.X."/>
            <person name="Zhong N.S."/>
            <person name="Liu Z.G."/>
            <person name="Tsui S.K.W."/>
        </authorList>
    </citation>
    <scope>NUCLEOTIDE SEQUENCE</scope>
    <source>
        <strain evidence="12">Derf</strain>
        <tissue evidence="12">Whole organism</tissue>
    </source>
</reference>
<comment type="similarity">
    <text evidence="3 9">Belongs to the PP2C family.</text>
</comment>
<feature type="region of interest" description="Disordered" evidence="10">
    <location>
        <begin position="338"/>
        <end position="413"/>
    </location>
</feature>
<dbReference type="InterPro" id="IPR036457">
    <property type="entry name" value="PPM-type-like_dom_sf"/>
</dbReference>
<reference evidence="12" key="2">
    <citation type="journal article" date="2022" name="Res Sq">
        <title>Comparative Genomics Reveals Insights into the Divergent Evolution of Astigmatic Mites and Household Pest Adaptations.</title>
        <authorList>
            <person name="Xiong Q."/>
            <person name="Wan A.T.-Y."/>
            <person name="Liu X.-Y."/>
            <person name="Fung C.S.-H."/>
            <person name="Xiao X."/>
            <person name="Malainual N."/>
            <person name="Hou J."/>
            <person name="Wang L."/>
            <person name="Wang M."/>
            <person name="Yang K."/>
            <person name="Cui Y."/>
            <person name="Leung E."/>
            <person name="Nong W."/>
            <person name="Shin S.-K."/>
            <person name="Au S."/>
            <person name="Jeong K.Y."/>
            <person name="Chew F.T."/>
            <person name="Hui J."/>
            <person name="Leung T.F."/>
            <person name="Tungtrongchitr A."/>
            <person name="Zhong N."/>
            <person name="Liu Z."/>
            <person name="Tsui S."/>
        </authorList>
    </citation>
    <scope>NUCLEOTIDE SEQUENCE</scope>
    <source>
        <strain evidence="12">Derf</strain>
        <tissue evidence="12">Whole organism</tissue>
    </source>
</reference>
<comment type="cofactor">
    <cofactor evidence="1">
        <name>Mn(2+)</name>
        <dbReference type="ChEBI" id="CHEBI:29035"/>
    </cofactor>
</comment>
<dbReference type="InterPro" id="IPR001932">
    <property type="entry name" value="PPM-type_phosphatase-like_dom"/>
</dbReference>
<comment type="caution">
    <text evidence="12">The sequence shown here is derived from an EMBL/GenBank/DDBJ whole genome shotgun (WGS) entry which is preliminary data.</text>
</comment>
<evidence type="ECO:0000256" key="3">
    <source>
        <dbReference type="ARBA" id="ARBA00006702"/>
    </source>
</evidence>
<dbReference type="AlphaFoldDB" id="A0A922L1P5"/>
<feature type="compositionally biased region" description="Acidic residues" evidence="10">
    <location>
        <begin position="360"/>
        <end position="378"/>
    </location>
</feature>
<dbReference type="SUPFAM" id="SSF81606">
    <property type="entry name" value="PP2C-like"/>
    <property type="match status" value="1"/>
</dbReference>
<comment type="cofactor">
    <cofactor evidence="2">
        <name>Mg(2+)</name>
        <dbReference type="ChEBI" id="CHEBI:18420"/>
    </cofactor>
</comment>
<dbReference type="FunFam" id="3.60.40.10:FF:000016">
    <property type="entry name" value="Protein phosphatase 2C"/>
    <property type="match status" value="1"/>
</dbReference>
<evidence type="ECO:0000259" key="11">
    <source>
        <dbReference type="PROSITE" id="PS51746"/>
    </source>
</evidence>
<dbReference type="Gene3D" id="3.60.40.10">
    <property type="entry name" value="PPM-type phosphatase domain"/>
    <property type="match status" value="1"/>
</dbReference>
<feature type="compositionally biased region" description="Polar residues" evidence="10">
    <location>
        <begin position="394"/>
        <end position="405"/>
    </location>
</feature>
<dbReference type="SMART" id="SM00332">
    <property type="entry name" value="PP2Cc"/>
    <property type="match status" value="1"/>
</dbReference>
<dbReference type="Proteomes" id="UP000790347">
    <property type="component" value="Unassembled WGS sequence"/>
</dbReference>
<feature type="compositionally biased region" description="Low complexity" evidence="10">
    <location>
        <begin position="452"/>
        <end position="468"/>
    </location>
</feature>
<feature type="region of interest" description="Disordered" evidence="10">
    <location>
        <begin position="493"/>
        <end position="537"/>
    </location>
</feature>
<keyword evidence="13" id="KW-1185">Reference proteome</keyword>
<gene>
    <name evidence="12" type="ORF">DERF_010143</name>
</gene>
<keyword evidence="5" id="KW-0479">Metal-binding</keyword>
<dbReference type="PROSITE" id="PS51746">
    <property type="entry name" value="PPM_2"/>
    <property type="match status" value="1"/>
</dbReference>
<feature type="domain" description="PPM-type phosphatase" evidence="11">
    <location>
        <begin position="23"/>
        <end position="287"/>
    </location>
</feature>
<accession>A0A922L1P5</accession>
<organism evidence="12 13">
    <name type="scientific">Dermatophagoides farinae</name>
    <name type="common">American house dust mite</name>
    <dbReference type="NCBI Taxonomy" id="6954"/>
    <lineage>
        <taxon>Eukaryota</taxon>
        <taxon>Metazoa</taxon>
        <taxon>Ecdysozoa</taxon>
        <taxon>Arthropoda</taxon>
        <taxon>Chelicerata</taxon>
        <taxon>Arachnida</taxon>
        <taxon>Acari</taxon>
        <taxon>Acariformes</taxon>
        <taxon>Sarcoptiformes</taxon>
        <taxon>Astigmata</taxon>
        <taxon>Psoroptidia</taxon>
        <taxon>Analgoidea</taxon>
        <taxon>Pyroglyphidae</taxon>
        <taxon>Dermatophagoidinae</taxon>
        <taxon>Dermatophagoides</taxon>
    </lineage>
</organism>
<feature type="compositionally biased region" description="Low complexity" evidence="10">
    <location>
        <begin position="382"/>
        <end position="393"/>
    </location>
</feature>
<dbReference type="EC" id="3.1.3.16" evidence="4"/>
<dbReference type="PANTHER" id="PTHR13832">
    <property type="entry name" value="PROTEIN PHOSPHATASE 2C"/>
    <property type="match status" value="1"/>
</dbReference>
<evidence type="ECO:0000256" key="10">
    <source>
        <dbReference type="SAM" id="MobiDB-lite"/>
    </source>
</evidence>
<evidence type="ECO:0000256" key="5">
    <source>
        <dbReference type="ARBA" id="ARBA00022723"/>
    </source>
</evidence>
<evidence type="ECO:0000256" key="9">
    <source>
        <dbReference type="RuleBase" id="RU003465"/>
    </source>
</evidence>
<dbReference type="InterPro" id="IPR015655">
    <property type="entry name" value="PP2C"/>
</dbReference>
<dbReference type="GO" id="GO:0046872">
    <property type="term" value="F:metal ion binding"/>
    <property type="evidence" value="ECO:0007669"/>
    <property type="project" value="UniProtKB-KW"/>
</dbReference>
<dbReference type="InterPro" id="IPR000222">
    <property type="entry name" value="PP2C_BS"/>
</dbReference>
<proteinExistence type="inferred from homology"/>
<evidence type="ECO:0000256" key="8">
    <source>
        <dbReference type="ARBA" id="ARBA00023211"/>
    </source>
</evidence>
<evidence type="ECO:0000256" key="1">
    <source>
        <dbReference type="ARBA" id="ARBA00001936"/>
    </source>
</evidence>
<evidence type="ECO:0000256" key="2">
    <source>
        <dbReference type="ARBA" id="ARBA00001946"/>
    </source>
</evidence>
<dbReference type="Pfam" id="PF00481">
    <property type="entry name" value="PP2C"/>
    <property type="match status" value="1"/>
</dbReference>
<dbReference type="EMBL" id="ASGP02000004">
    <property type="protein sequence ID" value="KAH9511704.1"/>
    <property type="molecule type" value="Genomic_DNA"/>
</dbReference>
<protein>
    <recommendedName>
        <fullName evidence="4">protein-serine/threonine phosphatase</fullName>
        <ecNumber evidence="4">3.1.3.16</ecNumber>
    </recommendedName>
</protein>
<evidence type="ECO:0000313" key="13">
    <source>
        <dbReference type="Proteomes" id="UP000790347"/>
    </source>
</evidence>
<evidence type="ECO:0000313" key="12">
    <source>
        <dbReference type="EMBL" id="KAH9511704.1"/>
    </source>
</evidence>
<evidence type="ECO:0000256" key="4">
    <source>
        <dbReference type="ARBA" id="ARBA00013081"/>
    </source>
</evidence>
<evidence type="ECO:0000256" key="6">
    <source>
        <dbReference type="ARBA" id="ARBA00022801"/>
    </source>
</evidence>
<dbReference type="PROSITE" id="PS01032">
    <property type="entry name" value="PPM_1"/>
    <property type="match status" value="1"/>
</dbReference>
<evidence type="ECO:0000256" key="7">
    <source>
        <dbReference type="ARBA" id="ARBA00022912"/>
    </source>
</evidence>
<name>A0A922L1P5_DERFA</name>
<keyword evidence="6 9" id="KW-0378">Hydrolase</keyword>
<sequence>MGQAFSEPVTEKESSTEKNDKFLVASSSIQGWRISMEDAHTILLTMPDDPEASFFAVFDGHGGAKVANYASENLHQGLCSHRLYQEGHIDEALKNIFVEFDEMMFNNEKMRDELAGSTAVVVLIKDHQIYCANIGDSRAVASFAGQVDPLSIDHKPTCEDEMNRIVSAGGWVQFNRVNGNLALSRAFGDFVFKRNEKRSATEQIVIAYPDIQTRSLTSDLEFIIMACDGVWDVMTNEEVVEFIRRRIFYRREPVAICEELITRCLAPDCQMGCGIGCDNMTVILICYLDGSTYEEFCDRITNVYQMIPGNIISSTNNDNDHNVTRHIIGPITHLYDFDGDDNDGSGGGGGGVNRPNGNNNDDDDDDDNDDDDDDDNSDENSSHSSISSVDNIGTTMNTSKTITTGNETLTSNTNQTSSSIIVNVDSSTSINGPKLSVLPIDPHPHHHHNHNHPQQQQQQQQQIQNNPNTSIYANNNAHQTSIQSIISPGHMISSTTTTATTSSSLSPNSSSSNHKSPPSSSTISINITSAATSPCHH</sequence>
<keyword evidence="8" id="KW-0464">Manganese</keyword>
<keyword evidence="7 9" id="KW-0904">Protein phosphatase</keyword>
<dbReference type="CDD" id="cd00143">
    <property type="entry name" value="PP2Cc"/>
    <property type="match status" value="1"/>
</dbReference>